<dbReference type="EMBL" id="CP012159">
    <property type="protein sequence ID" value="AKT36940.1"/>
    <property type="molecule type" value="Genomic_DNA"/>
</dbReference>
<name>A0A0K1E7U8_CHOCO</name>
<dbReference type="AlphaFoldDB" id="A0A0K1E7U8"/>
<dbReference type="STRING" id="52.CMC5_010610"/>
<sequence length="62" mass="6665">MKSMNLVAAQPRSRGDGVHAEHELLALAAALRIPTGSQRIFPLVLSALRALGEPLGCMRPFK</sequence>
<keyword evidence="2" id="KW-1185">Reference proteome</keyword>
<dbReference type="Proteomes" id="UP000067626">
    <property type="component" value="Chromosome"/>
</dbReference>
<dbReference type="KEGG" id="ccro:CMC5_010610"/>
<gene>
    <name evidence="1" type="ORF">CMC5_010610</name>
</gene>
<reference evidence="1 2" key="1">
    <citation type="submission" date="2015-07" db="EMBL/GenBank/DDBJ databases">
        <title>Genome analysis of myxobacterium Chondromyces crocatus Cm c5 reveals a high potential for natural compound synthesis and the genetic basis for the loss of fruiting body formation.</title>
        <authorList>
            <person name="Zaburannyi N."/>
            <person name="Bunk B."/>
            <person name="Maier J."/>
            <person name="Overmann J."/>
            <person name="Mueller R."/>
        </authorList>
    </citation>
    <scope>NUCLEOTIDE SEQUENCE [LARGE SCALE GENOMIC DNA]</scope>
    <source>
        <strain evidence="1 2">Cm c5</strain>
    </source>
</reference>
<organism evidence="1 2">
    <name type="scientific">Chondromyces crocatus</name>
    <dbReference type="NCBI Taxonomy" id="52"/>
    <lineage>
        <taxon>Bacteria</taxon>
        <taxon>Pseudomonadati</taxon>
        <taxon>Myxococcota</taxon>
        <taxon>Polyangia</taxon>
        <taxon>Polyangiales</taxon>
        <taxon>Polyangiaceae</taxon>
        <taxon>Chondromyces</taxon>
    </lineage>
</organism>
<evidence type="ECO:0000313" key="2">
    <source>
        <dbReference type="Proteomes" id="UP000067626"/>
    </source>
</evidence>
<proteinExistence type="predicted"/>
<evidence type="ECO:0000313" key="1">
    <source>
        <dbReference type="EMBL" id="AKT36940.1"/>
    </source>
</evidence>
<protein>
    <submittedName>
        <fullName evidence="1">Uncharacterized protein</fullName>
    </submittedName>
</protein>
<accession>A0A0K1E7U8</accession>